<evidence type="ECO:0000313" key="10">
    <source>
        <dbReference type="Proteomes" id="UP001311232"/>
    </source>
</evidence>
<dbReference type="SUPFAM" id="SSF110035">
    <property type="entry name" value="GDNF receptor-like"/>
    <property type="match status" value="1"/>
</dbReference>
<organism evidence="9 10">
    <name type="scientific">Crenichthys baileyi</name>
    <name type="common">White River springfish</name>
    <dbReference type="NCBI Taxonomy" id="28760"/>
    <lineage>
        <taxon>Eukaryota</taxon>
        <taxon>Metazoa</taxon>
        <taxon>Chordata</taxon>
        <taxon>Craniata</taxon>
        <taxon>Vertebrata</taxon>
        <taxon>Euteleostomi</taxon>
        <taxon>Actinopterygii</taxon>
        <taxon>Neopterygii</taxon>
        <taxon>Teleostei</taxon>
        <taxon>Neoteleostei</taxon>
        <taxon>Acanthomorphata</taxon>
        <taxon>Ovalentaria</taxon>
        <taxon>Atherinomorphae</taxon>
        <taxon>Cyprinodontiformes</taxon>
        <taxon>Goodeidae</taxon>
        <taxon>Crenichthys</taxon>
    </lineage>
</organism>
<evidence type="ECO:0000256" key="6">
    <source>
        <dbReference type="ARBA" id="ARBA00023170"/>
    </source>
</evidence>
<dbReference type="PANTHER" id="PTHR10269">
    <property type="entry name" value="GDNF RECEPTOR ALPHA"/>
    <property type="match status" value="1"/>
</dbReference>
<evidence type="ECO:0000259" key="8">
    <source>
        <dbReference type="SMART" id="SM00907"/>
    </source>
</evidence>
<feature type="domain" description="GDNF/GAS1" evidence="8">
    <location>
        <begin position="78"/>
        <end position="189"/>
    </location>
</feature>
<evidence type="ECO:0000256" key="4">
    <source>
        <dbReference type="ARBA" id="ARBA00022729"/>
    </source>
</evidence>
<evidence type="ECO:0000313" key="9">
    <source>
        <dbReference type="EMBL" id="KAK5617574.1"/>
    </source>
</evidence>
<keyword evidence="10" id="KW-1185">Reference proteome</keyword>
<keyword evidence="5" id="KW-0472">Membrane</keyword>
<evidence type="ECO:0000256" key="3">
    <source>
        <dbReference type="ARBA" id="ARBA00022475"/>
    </source>
</evidence>
<evidence type="ECO:0000256" key="5">
    <source>
        <dbReference type="ARBA" id="ARBA00023136"/>
    </source>
</evidence>
<dbReference type="GO" id="GO:0009897">
    <property type="term" value="C:external side of plasma membrane"/>
    <property type="evidence" value="ECO:0007669"/>
    <property type="project" value="TreeGrafter"/>
</dbReference>
<dbReference type="Pfam" id="PF02351">
    <property type="entry name" value="GDNF"/>
    <property type="match status" value="1"/>
</dbReference>
<dbReference type="PANTHER" id="PTHR10269:SF4">
    <property type="entry name" value="GDNF FAMILY RECEPTOR ALPHA-2"/>
    <property type="match status" value="1"/>
</dbReference>
<protein>
    <recommendedName>
        <fullName evidence="8">GDNF/GAS1 domain-containing protein</fullName>
    </recommendedName>
</protein>
<keyword evidence="4" id="KW-0732">Signal</keyword>
<dbReference type="GO" id="GO:0007399">
    <property type="term" value="P:nervous system development"/>
    <property type="evidence" value="ECO:0007669"/>
    <property type="project" value="TreeGrafter"/>
</dbReference>
<evidence type="ECO:0000256" key="2">
    <source>
        <dbReference type="ARBA" id="ARBA00005961"/>
    </source>
</evidence>
<dbReference type="AlphaFoldDB" id="A0AAV9S9I0"/>
<keyword evidence="6" id="KW-0675">Receptor</keyword>
<dbReference type="InterPro" id="IPR037193">
    <property type="entry name" value="GDNF_alpha"/>
</dbReference>
<dbReference type="EMBL" id="JAHHUM010000696">
    <property type="protein sequence ID" value="KAK5617574.1"/>
    <property type="molecule type" value="Genomic_DNA"/>
</dbReference>
<dbReference type="InterPro" id="IPR003438">
    <property type="entry name" value="GDNF_rcpt"/>
</dbReference>
<keyword evidence="3" id="KW-1003">Cell membrane</keyword>
<gene>
    <name evidence="9" type="ORF">CRENBAI_003613</name>
</gene>
<dbReference type="GO" id="GO:0038023">
    <property type="term" value="F:signaling receptor activity"/>
    <property type="evidence" value="ECO:0007669"/>
    <property type="project" value="InterPro"/>
</dbReference>
<dbReference type="Proteomes" id="UP001311232">
    <property type="component" value="Unassembled WGS sequence"/>
</dbReference>
<name>A0AAV9S9I0_9TELE</name>
<accession>A0AAV9S9I0</accession>
<proteinExistence type="inferred from homology"/>
<evidence type="ECO:0000256" key="7">
    <source>
        <dbReference type="ARBA" id="ARBA00023180"/>
    </source>
</evidence>
<dbReference type="GO" id="GO:0007169">
    <property type="term" value="P:cell surface receptor protein tyrosine kinase signaling pathway"/>
    <property type="evidence" value="ECO:0007669"/>
    <property type="project" value="UniProtKB-ARBA"/>
</dbReference>
<sequence>MQNRKVGGLGSVRGLVEDLGPKLGLCTERMWSIWVGGSSVLQVSPCLSLAWGLLLFCFTDDLPLCRVYTFPNVMPCVCLPEAAEAFSRVLCCSWVLCVAGLLPFSPLSRLADFHMNCQITSHTVTSCPYDNYIGCLMSYVGLIGSDVTPNYNDNSPTNITISLWCTCRGTGHQEQDCDAFHRDFTHNTCLSKSAAKIHDGMTQLKKSFEDSPAAQPPDLLVVKDIFLL</sequence>
<dbReference type="Gene3D" id="1.10.220.110">
    <property type="entry name" value="GDNF binding domain"/>
    <property type="match status" value="1"/>
</dbReference>
<comment type="subcellular location">
    <subcellularLocation>
        <location evidence="1">Cell membrane</location>
    </subcellularLocation>
</comment>
<dbReference type="InterPro" id="IPR016017">
    <property type="entry name" value="GDNF/GAS1"/>
</dbReference>
<dbReference type="SMART" id="SM00907">
    <property type="entry name" value="GDNF"/>
    <property type="match status" value="1"/>
</dbReference>
<dbReference type="PRINTS" id="PR01316">
    <property type="entry name" value="GDNFRECEPTOR"/>
</dbReference>
<comment type="similarity">
    <text evidence="2">Belongs to the GDNFR family.</text>
</comment>
<evidence type="ECO:0000256" key="1">
    <source>
        <dbReference type="ARBA" id="ARBA00004236"/>
    </source>
</evidence>
<comment type="caution">
    <text evidence="9">The sequence shown here is derived from an EMBL/GenBank/DDBJ whole genome shotgun (WGS) entry which is preliminary data.</text>
</comment>
<dbReference type="GO" id="GO:0043235">
    <property type="term" value="C:receptor complex"/>
    <property type="evidence" value="ECO:0007669"/>
    <property type="project" value="TreeGrafter"/>
</dbReference>
<keyword evidence="7" id="KW-0325">Glycoprotein</keyword>
<reference evidence="9 10" key="1">
    <citation type="submission" date="2021-06" db="EMBL/GenBank/DDBJ databases">
        <authorList>
            <person name="Palmer J.M."/>
        </authorList>
    </citation>
    <scope>NUCLEOTIDE SEQUENCE [LARGE SCALE GENOMIC DNA]</scope>
    <source>
        <strain evidence="9 10">MEX-2019</strain>
        <tissue evidence="9">Muscle</tissue>
    </source>
</reference>